<feature type="compositionally biased region" description="Acidic residues" evidence="1">
    <location>
        <begin position="634"/>
        <end position="649"/>
    </location>
</feature>
<reference evidence="2 3" key="1">
    <citation type="journal article" date="2018" name="Evol. Lett.">
        <title>Horizontal gene cluster transfer increased hallucinogenic mushroom diversity.</title>
        <authorList>
            <person name="Reynolds H.T."/>
            <person name="Vijayakumar V."/>
            <person name="Gluck-Thaler E."/>
            <person name="Korotkin H.B."/>
            <person name="Matheny P.B."/>
            <person name="Slot J.C."/>
        </authorList>
    </citation>
    <scope>NUCLEOTIDE SEQUENCE [LARGE SCALE GENOMIC DNA]</scope>
    <source>
        <strain evidence="2 3">SRW20</strain>
    </source>
</reference>
<name>A0A409WV60_9AGAR</name>
<feature type="non-terminal residue" evidence="2">
    <location>
        <position position="1"/>
    </location>
</feature>
<evidence type="ECO:0000313" key="3">
    <source>
        <dbReference type="Proteomes" id="UP000284706"/>
    </source>
</evidence>
<dbReference type="InParanoid" id="A0A409WV60"/>
<keyword evidence="3" id="KW-1185">Reference proteome</keyword>
<accession>A0A409WV60</accession>
<dbReference type="Proteomes" id="UP000284706">
    <property type="component" value="Unassembled WGS sequence"/>
</dbReference>
<evidence type="ECO:0000256" key="1">
    <source>
        <dbReference type="SAM" id="MobiDB-lite"/>
    </source>
</evidence>
<protein>
    <submittedName>
        <fullName evidence="2">Uncharacterized protein</fullName>
    </submittedName>
</protein>
<dbReference type="OrthoDB" id="2945970at2759"/>
<organism evidence="2 3">
    <name type="scientific">Gymnopilus dilepis</name>
    <dbReference type="NCBI Taxonomy" id="231916"/>
    <lineage>
        <taxon>Eukaryota</taxon>
        <taxon>Fungi</taxon>
        <taxon>Dikarya</taxon>
        <taxon>Basidiomycota</taxon>
        <taxon>Agaricomycotina</taxon>
        <taxon>Agaricomycetes</taxon>
        <taxon>Agaricomycetidae</taxon>
        <taxon>Agaricales</taxon>
        <taxon>Agaricineae</taxon>
        <taxon>Hymenogastraceae</taxon>
        <taxon>Gymnopilus</taxon>
    </lineage>
</organism>
<dbReference type="AlphaFoldDB" id="A0A409WV60"/>
<dbReference type="EMBL" id="NHYE01004755">
    <property type="protein sequence ID" value="PPQ82408.1"/>
    <property type="molecule type" value="Genomic_DNA"/>
</dbReference>
<comment type="caution">
    <text evidence="2">The sequence shown here is derived from an EMBL/GenBank/DDBJ whole genome shotgun (WGS) entry which is preliminary data.</text>
</comment>
<proteinExistence type="predicted"/>
<sequence>VLDARPPRLPLPKREDRRRVELYAYGNTLPPVHGRDSSRLTPRHAAHARVELRAIACTPHRVHHEALRAVGTARVAHARVELYAADDVFVGVGGRKEGRKVSWKTPDPCAMFVQSTCFQRILRNSKGFTPFFVLYVSCLRVLNQIYRPYRRQITLLRGRLSIRSSFFVLPMSQDAAGIRSLPPMETSIDWSPELGPVTCLSAEPIPAAHRLLRDEKLYNTGEYHKVRRLNDSNIWLAFFPVHLAFKGYLFACLDYCARDFNNLIEHVGFGRFALKQSICNAWWGLESTLFHVTRILVKHHKWVSSLPDILPPSSPTEFGYSRTHKSRADALNAALKSQAAFLLLIGYTSFVLSLWLLDADDMYLDEAMRTLSSYGNSIPHVWLDLFQKTIVCDFSPGLRVGGILDGRGTGWARFFYAFHSAGVPMWLEWGDNWETYTIDNPLLLPYFPDPQSVDNARRMFAASMVTANDFAAGDYEVELEDDDEDYLDDPKGVYIPPELAKSASQLEIRALIVHPNSAQRPQETWEQFKARKESARQRSIEAESLPQKTSREALELNARLSGPNGKATFFIWVRDKYLKTFFRRKYVTRVVGMRAYKKLSKSQMFYWAIGNQWDLVPHLPASTAKEDLDHQVDSDDDDDDNDDDDEEVIQADGPSMAELRAAPDAQAAPMDERVDAQEPDNIGDIMLEAVRGIVAQAEPVAQTYTFSPPSLAQFLRQRYGFLVDLDDNWHPDKHVGERKNLMPPEKHLEASKALLFSKSAMPTTARELKSVVDFHNIALRPDLGFRDLPANFDLSPLHPDILRCDMRRIRLQRVASSLPDSEANTLYVLRPPSNSSDDSPWYIATTSPTTVLLVYRSTWTTMQEIARGLLSLGVRFRTVVEVEQKNSVVAINASSGRSVGLGTRTVGFQASKDDYDAYVVARNEVLRSDQGRAIRLYGGLVGRIAAEVVSDDKVLEGPSLANAEVVGTCGNWNYVDDKAEDINIDIVSGVYRVPMSNSKNASLSYPSWYPSKSYWQLGGLFFEQWTPDAEDFYMHVKGKYSNGVYQLTGSRDWKKDLKRHKARVRPIWTQTDKWASAFIAEGGRLR</sequence>
<evidence type="ECO:0000313" key="2">
    <source>
        <dbReference type="EMBL" id="PPQ82408.1"/>
    </source>
</evidence>
<gene>
    <name evidence="2" type="ORF">CVT26_013233</name>
</gene>
<feature type="region of interest" description="Disordered" evidence="1">
    <location>
        <begin position="627"/>
        <end position="656"/>
    </location>
</feature>